<keyword evidence="4" id="KW-1185">Reference proteome</keyword>
<dbReference type="EMBL" id="FODV01000005">
    <property type="protein sequence ID" value="SEO77024.1"/>
    <property type="molecule type" value="Genomic_DNA"/>
</dbReference>
<sequence>MDAVAAFTDTYLPTVNGVTYTVKTWRDTWRARGGRMDVVYPGSDDYEPDHGEYPVRSLPFPFYEGFRLGVPRIPDEVENADVVHAHTPFALGLSGLRLARREEIPFVASYHTPTGEYAAYLTSVESFEDRLEGLSERYERWFFDHAETIITPSEVTRRYLLETVGVDADVTVVSNGVDVGQFAPVDTTAFREKYDLDGPLVGYTGRHGFEKCLGDVVDAVAEADVDATLVFGGDGPARESLERRAANRGVDARFLGFLPREELPAFYSALDAFLFPSPVETQGLVALEANACGTPVVGVDSGALADTVDDGVTGYHFQPGDVDGFAAALRRTLAERGRLSRNCLDRRDGISVGHAVDELAAVYERVRR</sequence>
<evidence type="ECO:0000313" key="4">
    <source>
        <dbReference type="Proteomes" id="UP000199126"/>
    </source>
</evidence>
<dbReference type="InterPro" id="IPR050194">
    <property type="entry name" value="Glycosyltransferase_grp1"/>
</dbReference>
<reference evidence="4" key="1">
    <citation type="submission" date="2016-10" db="EMBL/GenBank/DDBJ databases">
        <authorList>
            <person name="Varghese N."/>
            <person name="Submissions S."/>
        </authorList>
    </citation>
    <scope>NUCLEOTIDE SEQUENCE [LARGE SCALE GENOMIC DNA]</scope>
    <source>
        <strain evidence="4">CGMCC 1.10121</strain>
    </source>
</reference>
<dbReference type="Gene3D" id="3.40.50.2000">
    <property type="entry name" value="Glycogen Phosphorylase B"/>
    <property type="match status" value="2"/>
</dbReference>
<dbReference type="RefSeq" id="WP_089824006.1">
    <property type="nucleotide sequence ID" value="NZ_FODV01000005.1"/>
</dbReference>
<name>A0A1H8SF91_9EURY</name>
<proteinExistence type="predicted"/>
<organism evidence="3 4">
    <name type="scientific">Halogranum amylolyticum</name>
    <dbReference type="NCBI Taxonomy" id="660520"/>
    <lineage>
        <taxon>Archaea</taxon>
        <taxon>Methanobacteriati</taxon>
        <taxon>Methanobacteriota</taxon>
        <taxon>Stenosarchaea group</taxon>
        <taxon>Halobacteria</taxon>
        <taxon>Halobacteriales</taxon>
        <taxon>Haloferacaceae</taxon>
    </lineage>
</organism>
<dbReference type="PANTHER" id="PTHR45947:SF3">
    <property type="entry name" value="SULFOQUINOVOSYL TRANSFERASE SQD2"/>
    <property type="match status" value="1"/>
</dbReference>
<gene>
    <name evidence="3" type="ORF">SAMN04487948_10526</name>
</gene>
<protein>
    <submittedName>
        <fullName evidence="3">Glycosyltransferase involved in cell wall bisynthesis</fullName>
    </submittedName>
</protein>
<dbReference type="AlphaFoldDB" id="A0A1H8SF91"/>
<keyword evidence="3" id="KW-0808">Transferase</keyword>
<dbReference type="OrthoDB" id="238665at2157"/>
<dbReference type="GO" id="GO:0016757">
    <property type="term" value="F:glycosyltransferase activity"/>
    <property type="evidence" value="ECO:0007669"/>
    <property type="project" value="InterPro"/>
</dbReference>
<dbReference type="InterPro" id="IPR001296">
    <property type="entry name" value="Glyco_trans_1"/>
</dbReference>
<accession>A0A1H8SF91</accession>
<evidence type="ECO:0000259" key="1">
    <source>
        <dbReference type="Pfam" id="PF00534"/>
    </source>
</evidence>
<feature type="domain" description="Glycosyl transferase family 1" evidence="1">
    <location>
        <begin position="194"/>
        <end position="338"/>
    </location>
</feature>
<dbReference type="Pfam" id="PF13439">
    <property type="entry name" value="Glyco_transf_4"/>
    <property type="match status" value="1"/>
</dbReference>
<feature type="domain" description="Glycosyltransferase subfamily 4-like N-terminal" evidence="2">
    <location>
        <begin position="15"/>
        <end position="179"/>
    </location>
</feature>
<dbReference type="InterPro" id="IPR028098">
    <property type="entry name" value="Glyco_trans_4-like_N"/>
</dbReference>
<dbReference type="Proteomes" id="UP000199126">
    <property type="component" value="Unassembled WGS sequence"/>
</dbReference>
<dbReference type="SUPFAM" id="SSF53756">
    <property type="entry name" value="UDP-Glycosyltransferase/glycogen phosphorylase"/>
    <property type="match status" value="1"/>
</dbReference>
<dbReference type="Pfam" id="PF00534">
    <property type="entry name" value="Glycos_transf_1"/>
    <property type="match status" value="1"/>
</dbReference>
<evidence type="ECO:0000259" key="2">
    <source>
        <dbReference type="Pfam" id="PF13439"/>
    </source>
</evidence>
<evidence type="ECO:0000313" key="3">
    <source>
        <dbReference type="EMBL" id="SEO77024.1"/>
    </source>
</evidence>
<dbReference type="PANTHER" id="PTHR45947">
    <property type="entry name" value="SULFOQUINOVOSYL TRANSFERASE SQD2"/>
    <property type="match status" value="1"/>
</dbReference>